<gene>
    <name evidence="2" type="ORF">FN846DRAFT_165863</name>
</gene>
<organism evidence="2 3">
    <name type="scientific">Sphaerosporella brunnea</name>
    <dbReference type="NCBI Taxonomy" id="1250544"/>
    <lineage>
        <taxon>Eukaryota</taxon>
        <taxon>Fungi</taxon>
        <taxon>Dikarya</taxon>
        <taxon>Ascomycota</taxon>
        <taxon>Pezizomycotina</taxon>
        <taxon>Pezizomycetes</taxon>
        <taxon>Pezizales</taxon>
        <taxon>Pyronemataceae</taxon>
        <taxon>Sphaerosporella</taxon>
    </lineage>
</organism>
<sequence length="499" mass="53649">MLDLDYGSDSDTEQTPAPVPVPPPRPPKPSSGLSALLPKPKSRKQRETSGADKDAPKKIVVNLPKIDDEGDEDSRPAKKARSGGGGSGLSALLPAPKRSGAAKKDAPPPPPPPPPPEPSTEEPFTTTATGTGEKKAIGSNTMFVPQSVARKPIQPMSAFRKRAASGVGAKPKAPKPQVSLFGAGAIVGAAPRSQTMKPVAAAEYKPIMIEAAQPMRRPAEETYEEPVFWGEAEVVQQSSYTQTSSVTQVQPANDLDSLAREAGLDEAAMRQLYGRRGPGKEPIKITTFSVDEEYRQNELEKKLGLAQEVKPVRTVAPGRHQLTSLLNGEFLPPSVLESVLIEVRSRTITEKCVRGRLCSRKAEQKGSIVKVRLVICGYTFIAGIPSLRVGQFVHNSISKDTMGAESVLLGQKLSDPKVHTKSETRPRQALEHSFPARSVSACKAGSQTRGSGQHVGCFFPQSFQELAIPRCSSEIRTSSCLLLSHGHRWKSAQPPRPRV</sequence>
<evidence type="ECO:0000256" key="1">
    <source>
        <dbReference type="SAM" id="MobiDB-lite"/>
    </source>
</evidence>
<dbReference type="EMBL" id="VXIS01000160">
    <property type="protein sequence ID" value="KAA8900030.1"/>
    <property type="molecule type" value="Genomic_DNA"/>
</dbReference>
<dbReference type="OrthoDB" id="2555634at2759"/>
<evidence type="ECO:0000313" key="3">
    <source>
        <dbReference type="Proteomes" id="UP000326924"/>
    </source>
</evidence>
<feature type="compositionally biased region" description="Low complexity" evidence="1">
    <location>
        <begin position="121"/>
        <end position="131"/>
    </location>
</feature>
<dbReference type="AlphaFoldDB" id="A0A5J5EQY2"/>
<feature type="compositionally biased region" description="Basic and acidic residues" evidence="1">
    <location>
        <begin position="45"/>
        <end position="57"/>
    </location>
</feature>
<proteinExistence type="predicted"/>
<dbReference type="InParanoid" id="A0A5J5EQY2"/>
<dbReference type="Pfam" id="PF10253">
    <property type="entry name" value="PRCC"/>
    <property type="match status" value="1"/>
</dbReference>
<dbReference type="Proteomes" id="UP000326924">
    <property type="component" value="Unassembled WGS sequence"/>
</dbReference>
<name>A0A5J5EQY2_9PEZI</name>
<reference evidence="2 3" key="1">
    <citation type="submission" date="2019-09" db="EMBL/GenBank/DDBJ databases">
        <title>Draft genome of the ectomycorrhizal ascomycete Sphaerosporella brunnea.</title>
        <authorList>
            <consortium name="DOE Joint Genome Institute"/>
            <person name="Benucci G.M."/>
            <person name="Marozzi G."/>
            <person name="Antonielli L."/>
            <person name="Sanchez S."/>
            <person name="Marco P."/>
            <person name="Wang X."/>
            <person name="Falini L.B."/>
            <person name="Barry K."/>
            <person name="Haridas S."/>
            <person name="Lipzen A."/>
            <person name="Labutti K."/>
            <person name="Grigoriev I.V."/>
            <person name="Murat C."/>
            <person name="Martin F."/>
            <person name="Albertini E."/>
            <person name="Donnini D."/>
            <person name="Bonito G."/>
        </authorList>
    </citation>
    <scope>NUCLEOTIDE SEQUENCE [LARGE SCALE GENOMIC DNA]</scope>
    <source>
        <strain evidence="2 3">Sb_GMNB300</strain>
    </source>
</reference>
<feature type="compositionally biased region" description="Pro residues" evidence="1">
    <location>
        <begin position="17"/>
        <end position="29"/>
    </location>
</feature>
<keyword evidence="3" id="KW-1185">Reference proteome</keyword>
<comment type="caution">
    <text evidence="2">The sequence shown here is derived from an EMBL/GenBank/DDBJ whole genome shotgun (WGS) entry which is preliminary data.</text>
</comment>
<dbReference type="InterPro" id="IPR018800">
    <property type="entry name" value="PRCC"/>
</dbReference>
<feature type="compositionally biased region" description="Pro residues" evidence="1">
    <location>
        <begin position="107"/>
        <end position="118"/>
    </location>
</feature>
<dbReference type="PANTHER" id="PTHR13621:SF2">
    <property type="entry name" value="PROLINE-RICH PROTEIN PRCC"/>
    <property type="match status" value="1"/>
</dbReference>
<protein>
    <submittedName>
        <fullName evidence="2">Uncharacterized protein</fullName>
    </submittedName>
</protein>
<feature type="region of interest" description="Disordered" evidence="1">
    <location>
        <begin position="1"/>
        <end position="149"/>
    </location>
</feature>
<feature type="compositionally biased region" description="Acidic residues" evidence="1">
    <location>
        <begin position="1"/>
        <end position="12"/>
    </location>
</feature>
<dbReference type="GO" id="GO:0005634">
    <property type="term" value="C:nucleus"/>
    <property type="evidence" value="ECO:0007669"/>
    <property type="project" value="TreeGrafter"/>
</dbReference>
<accession>A0A5J5EQY2</accession>
<evidence type="ECO:0000313" key="2">
    <source>
        <dbReference type="EMBL" id="KAA8900030.1"/>
    </source>
</evidence>
<dbReference type="PANTHER" id="PTHR13621">
    <property type="entry name" value="PROLINE-RICH PROTEIN PRCC"/>
    <property type="match status" value="1"/>
</dbReference>